<feature type="region of interest" description="Disordered" evidence="1">
    <location>
        <begin position="726"/>
        <end position="758"/>
    </location>
</feature>
<feature type="region of interest" description="Disordered" evidence="1">
    <location>
        <begin position="340"/>
        <end position="505"/>
    </location>
</feature>
<dbReference type="AlphaFoldDB" id="A0A135UK09"/>
<accession>A0A135UK09</accession>
<feature type="compositionally biased region" description="Polar residues" evidence="1">
    <location>
        <begin position="340"/>
        <end position="361"/>
    </location>
</feature>
<feature type="compositionally biased region" description="Low complexity" evidence="1">
    <location>
        <begin position="465"/>
        <end position="505"/>
    </location>
</feature>
<organism evidence="2 3">
    <name type="scientific">Colletotrichum nymphaeae SA-01</name>
    <dbReference type="NCBI Taxonomy" id="1460502"/>
    <lineage>
        <taxon>Eukaryota</taxon>
        <taxon>Fungi</taxon>
        <taxon>Dikarya</taxon>
        <taxon>Ascomycota</taxon>
        <taxon>Pezizomycotina</taxon>
        <taxon>Sordariomycetes</taxon>
        <taxon>Hypocreomycetidae</taxon>
        <taxon>Glomerellales</taxon>
        <taxon>Glomerellaceae</taxon>
        <taxon>Colletotrichum</taxon>
        <taxon>Colletotrichum acutatum species complex</taxon>
    </lineage>
</organism>
<dbReference type="OrthoDB" id="4840001at2759"/>
<evidence type="ECO:0000313" key="3">
    <source>
        <dbReference type="Proteomes" id="UP000070054"/>
    </source>
</evidence>
<feature type="compositionally biased region" description="Basic and acidic residues" evidence="1">
    <location>
        <begin position="362"/>
        <end position="372"/>
    </location>
</feature>
<feature type="compositionally biased region" description="Low complexity" evidence="1">
    <location>
        <begin position="431"/>
        <end position="446"/>
    </location>
</feature>
<dbReference type="Proteomes" id="UP000070054">
    <property type="component" value="Unassembled WGS sequence"/>
</dbReference>
<proteinExistence type="predicted"/>
<dbReference type="EMBL" id="JEMN01000487">
    <property type="protein sequence ID" value="KXH60696.1"/>
    <property type="molecule type" value="Genomic_DNA"/>
</dbReference>
<feature type="compositionally biased region" description="Polar residues" evidence="1">
    <location>
        <begin position="411"/>
        <end position="424"/>
    </location>
</feature>
<gene>
    <name evidence="2" type="ORF">CNYM01_13610</name>
</gene>
<keyword evidence="3" id="KW-1185">Reference proteome</keyword>
<feature type="region of interest" description="Disordered" evidence="1">
    <location>
        <begin position="1"/>
        <end position="55"/>
    </location>
</feature>
<protein>
    <submittedName>
        <fullName evidence="2">Uncharacterized protein</fullName>
    </submittedName>
</protein>
<comment type="caution">
    <text evidence="2">The sequence shown here is derived from an EMBL/GenBank/DDBJ whole genome shotgun (WGS) entry which is preliminary data.</text>
</comment>
<evidence type="ECO:0000256" key="1">
    <source>
        <dbReference type="SAM" id="MobiDB-lite"/>
    </source>
</evidence>
<name>A0A135UK09_9PEZI</name>
<feature type="compositionally biased region" description="Low complexity" evidence="1">
    <location>
        <begin position="391"/>
        <end position="400"/>
    </location>
</feature>
<reference evidence="2 3" key="1">
    <citation type="submission" date="2014-02" db="EMBL/GenBank/DDBJ databases">
        <title>The genome sequence of Colletotrichum nymphaeae SA-01.</title>
        <authorList>
            <person name="Baroncelli R."/>
            <person name="Thon M.R."/>
        </authorList>
    </citation>
    <scope>NUCLEOTIDE SEQUENCE [LARGE SCALE GENOMIC DNA]</scope>
    <source>
        <strain evidence="2 3">SA-01</strain>
    </source>
</reference>
<evidence type="ECO:0000313" key="2">
    <source>
        <dbReference type="EMBL" id="KXH60696.1"/>
    </source>
</evidence>
<sequence length="758" mass="84129">MNRQNPGQGTLSMAHHSRKRPATVLSESEDDEADQRTTSAFKRRGQAPAKAPTKHMVTTIRYSEEAAHRAMRKEIIHTPDLSDMYNNIMYTVTTTRQTEGLLLGANTYHSTTKSVLKNKGQAEIVDLMRYLKAEIFIRLDNWRAKPLADWFNMVHDARLEKKLRNKYWAANQKANMSSIPFLFRKIRKPLINSNTQLADVYFVEARKIMRRSVWVPGPEHPIIQSAVAIMVRADEDFSFKETQPLIVHVWIAWCLLQDDPCIETSYLATMIHDRANKNSEINTCFAHEFAALRKAKTAHSDYSGYSKWLHMHGRCHIIPFEELIAREIVVTMAGGVQYPATNTRQSGNNNQGQAGARTSLTNRDRSPEELFESRAVSRSQQQGRAREETQHTTNNQQSSQQKKKAAHGTEAGSSGSLHGSTSRAQPGGLKSSLPTYSSSTSSTPTSARILSSRIPSARVSAAQDSSARNTSASASTGAAAHITATPTTTAPIPATPTKAAPSTADAATMTMADSNAAKPMTEADVERIVHAMLESTKLLRAASQPNNSQAVTAADLKDSERKMFANVGNLIHAKRDERLDEMLPPIESAVAKMRSHLEAIDDAIREIQKKGLEDEKKSVEDDDRVQAVELRLVQAKMDMEVTKHQVSSLEKAVAAKRADNKQAIKDLKGDIRVGRFKQEALEEDQQNIRDDMKTIMDDIRSIKEKQDAHEKSQAAAMNELREKIVSSTQFSEGGKSADSITCAPYAPTPKKCSSTRKK</sequence>
<feature type="compositionally biased region" description="Polar residues" evidence="1">
    <location>
        <begin position="1"/>
        <end position="11"/>
    </location>
</feature>